<comment type="caution">
    <text evidence="2">The sequence shown here is derived from an EMBL/GenBank/DDBJ whole genome shotgun (WGS) entry which is preliminary data.</text>
</comment>
<accession>A0A976FEG1</accession>
<name>A0A976FEG1_BRELC</name>
<protein>
    <recommendedName>
        <fullName evidence="4">RRM domain-containing protein</fullName>
    </recommendedName>
</protein>
<dbReference type="GeneID" id="94344451"/>
<dbReference type="PANTHER" id="PTHR13288">
    <property type="entry name" value="SPLICING FACTOR 45 SPF45"/>
    <property type="match status" value="1"/>
</dbReference>
<evidence type="ECO:0008006" key="4">
    <source>
        <dbReference type="Google" id="ProtNLM"/>
    </source>
</evidence>
<dbReference type="InterPro" id="IPR040052">
    <property type="entry name" value="RBM17"/>
</dbReference>
<feature type="region of interest" description="Disordered" evidence="1">
    <location>
        <begin position="376"/>
        <end position="420"/>
    </location>
</feature>
<feature type="compositionally biased region" description="Basic and acidic residues" evidence="1">
    <location>
        <begin position="376"/>
        <end position="396"/>
    </location>
</feature>
<dbReference type="GO" id="GO:0071011">
    <property type="term" value="C:precatalytic spliceosome"/>
    <property type="evidence" value="ECO:0007669"/>
    <property type="project" value="TreeGrafter"/>
</dbReference>
<evidence type="ECO:0000313" key="2">
    <source>
        <dbReference type="EMBL" id="TDH65307.1"/>
    </source>
</evidence>
<evidence type="ECO:0000256" key="1">
    <source>
        <dbReference type="SAM" id="MobiDB-lite"/>
    </source>
</evidence>
<dbReference type="PANTHER" id="PTHR13288:SF8">
    <property type="entry name" value="SPLICING FACTOR 45"/>
    <property type="match status" value="1"/>
</dbReference>
<proteinExistence type="predicted"/>
<gene>
    <name evidence="2" type="ORF">CCR75_000674</name>
</gene>
<organism evidence="2 3">
    <name type="scientific">Bremia lactucae</name>
    <name type="common">Lettuce downy mildew</name>
    <dbReference type="NCBI Taxonomy" id="4779"/>
    <lineage>
        <taxon>Eukaryota</taxon>
        <taxon>Sar</taxon>
        <taxon>Stramenopiles</taxon>
        <taxon>Oomycota</taxon>
        <taxon>Peronosporomycetes</taxon>
        <taxon>Peronosporales</taxon>
        <taxon>Peronosporaceae</taxon>
        <taxon>Bremia</taxon>
    </lineage>
</organism>
<sequence length="565" mass="63091">MDLYADLPLAKGAKASSALDVDGKLKVSISSSSSVWASAPLMVPQAAKNKNKNVRTAVVTSVGFCGRRREILESRVDSLRCSISTSLLPTALAAARGKSSTRSADLLEYKPASMATSTTTVTQAFQKSQEKGEEARPASKGLGYIAATEVSVVPSQQKTHEDEGVGLSLGAAGAQFFQATYRDEYHPARPNSYEAYCKERDDRKRLDKVKKELSRRQRDQERESKLEREQLAKDLAEGRAPTMTLSLSVGRGRGMTMPAWMRKKIEENAAMVASQPESERDVDRESQLKSLELSEITSEGQFDDAMEQQGGLAFSSIDSGMEFSISSVTPSLASSRLAFGRKADLNASSCVIRLNKDRASKEQCFERHPLPELDEFGREIRHEPKGKLYDDRGERHKDRRKSSSKQNDRRDHLYTSHVGHPISEKRRRLSGWDRTLPNKIATTSRVVLLKNMVGPGEVDEELQDEVKEECQEKYGLVTKCTIHEVTGKCPPEEAVWIFVQFKDVKHATKGIYYSTKWFNPIAFKLITLCDGKALTGLNGRFFGGRKVKALYYDEGKFERMDFTSL</sequence>
<dbReference type="InterPro" id="IPR012677">
    <property type="entry name" value="Nucleotide-bd_a/b_plait_sf"/>
</dbReference>
<dbReference type="Proteomes" id="UP000294530">
    <property type="component" value="Unassembled WGS sequence"/>
</dbReference>
<reference evidence="2 3" key="1">
    <citation type="journal article" date="2021" name="Genome Biol.">
        <title>AFLAP: assembly-free linkage analysis pipeline using k-mers from genome sequencing data.</title>
        <authorList>
            <person name="Fletcher K."/>
            <person name="Zhang L."/>
            <person name="Gil J."/>
            <person name="Han R."/>
            <person name="Cavanaugh K."/>
            <person name="Michelmore R."/>
        </authorList>
    </citation>
    <scope>NUCLEOTIDE SEQUENCE [LARGE SCALE GENOMIC DNA]</scope>
    <source>
        <strain evidence="2 3">SF5</strain>
    </source>
</reference>
<dbReference type="Gene3D" id="3.30.70.330">
    <property type="match status" value="1"/>
</dbReference>
<dbReference type="OrthoDB" id="5411533at2759"/>
<dbReference type="EMBL" id="SHOA02000001">
    <property type="protein sequence ID" value="TDH65307.1"/>
    <property type="molecule type" value="Genomic_DNA"/>
</dbReference>
<dbReference type="RefSeq" id="XP_067814806.1">
    <property type="nucleotide sequence ID" value="XM_067958780.1"/>
</dbReference>
<dbReference type="KEGG" id="blac:94344451"/>
<dbReference type="AlphaFoldDB" id="A0A976FEG1"/>
<dbReference type="GO" id="GO:0045292">
    <property type="term" value="P:mRNA cis splicing, via spliceosome"/>
    <property type="evidence" value="ECO:0007669"/>
    <property type="project" value="InterPro"/>
</dbReference>
<evidence type="ECO:0000313" key="3">
    <source>
        <dbReference type="Proteomes" id="UP000294530"/>
    </source>
</evidence>
<keyword evidence="3" id="KW-1185">Reference proteome</keyword>
<feature type="region of interest" description="Disordered" evidence="1">
    <location>
        <begin position="208"/>
        <end position="228"/>
    </location>
</feature>